<dbReference type="PANTHER" id="PTHR36838">
    <property type="entry name" value="AUXIN EFFLUX CARRIER FAMILY PROTEIN"/>
    <property type="match status" value="1"/>
</dbReference>
<dbReference type="KEGG" id="sper:EW093_12435"/>
<feature type="transmembrane region" description="Helical" evidence="8">
    <location>
        <begin position="156"/>
        <end position="175"/>
    </location>
</feature>
<comment type="similarity">
    <text evidence="2">Belongs to the auxin efflux carrier (TC 2.A.69) family.</text>
</comment>
<feature type="transmembrane region" description="Helical" evidence="8">
    <location>
        <begin position="218"/>
        <end position="237"/>
    </location>
</feature>
<dbReference type="GO" id="GO:0005886">
    <property type="term" value="C:plasma membrane"/>
    <property type="evidence" value="ECO:0007669"/>
    <property type="project" value="UniProtKB-SubCell"/>
</dbReference>
<reference evidence="9 10" key="1">
    <citation type="submission" date="2019-02" db="EMBL/GenBank/DDBJ databases">
        <authorList>
            <person name="Fomenkov A."/>
            <person name="Dubinina G."/>
            <person name="Grabovich M."/>
            <person name="Vincze T."/>
            <person name="Roberts R.J."/>
        </authorList>
    </citation>
    <scope>NUCLEOTIDE SEQUENCE [LARGE SCALE GENOMIC DNA]</scope>
    <source>
        <strain evidence="9 10">P</strain>
    </source>
</reference>
<feature type="transmembrane region" description="Helical" evidence="8">
    <location>
        <begin position="122"/>
        <end position="144"/>
    </location>
</feature>
<evidence type="ECO:0000256" key="7">
    <source>
        <dbReference type="ARBA" id="ARBA00023136"/>
    </source>
</evidence>
<dbReference type="RefSeq" id="WP_149568725.1">
    <property type="nucleotide sequence ID" value="NZ_CP035807.1"/>
</dbReference>
<feature type="transmembrane region" description="Helical" evidence="8">
    <location>
        <begin position="187"/>
        <end position="206"/>
    </location>
</feature>
<dbReference type="OrthoDB" id="9909104at2"/>
<keyword evidence="6 8" id="KW-1133">Transmembrane helix</keyword>
<evidence type="ECO:0000256" key="4">
    <source>
        <dbReference type="ARBA" id="ARBA00022475"/>
    </source>
</evidence>
<keyword evidence="4" id="KW-1003">Cell membrane</keyword>
<accession>A0A5C1QDN1</accession>
<keyword evidence="5 8" id="KW-0812">Transmembrane</keyword>
<evidence type="ECO:0000313" key="10">
    <source>
        <dbReference type="Proteomes" id="UP000323824"/>
    </source>
</evidence>
<dbReference type="Proteomes" id="UP000323824">
    <property type="component" value="Chromosome"/>
</dbReference>
<evidence type="ECO:0000256" key="1">
    <source>
        <dbReference type="ARBA" id="ARBA00004651"/>
    </source>
</evidence>
<feature type="transmembrane region" description="Helical" evidence="8">
    <location>
        <begin position="279"/>
        <end position="298"/>
    </location>
</feature>
<dbReference type="GO" id="GO:0055085">
    <property type="term" value="P:transmembrane transport"/>
    <property type="evidence" value="ECO:0007669"/>
    <property type="project" value="InterPro"/>
</dbReference>
<feature type="transmembrane region" description="Helical" evidence="8">
    <location>
        <begin position="60"/>
        <end position="82"/>
    </location>
</feature>
<protein>
    <recommendedName>
        <fullName evidence="11">AEC family transporter</fullName>
    </recommendedName>
</protein>
<gene>
    <name evidence="9" type="ORF">EW093_12435</name>
</gene>
<dbReference type="AlphaFoldDB" id="A0A5C1QDN1"/>
<reference evidence="9 10" key="2">
    <citation type="submission" date="2019-09" db="EMBL/GenBank/DDBJ databases">
        <title>Complete Genome Sequence and Methylome Analysis of free living Spirochaetas.</title>
        <authorList>
            <person name="Leshcheva N."/>
            <person name="Mikheeva N."/>
        </authorList>
    </citation>
    <scope>NUCLEOTIDE SEQUENCE [LARGE SCALE GENOMIC DNA]</scope>
    <source>
        <strain evidence="9 10">P</strain>
    </source>
</reference>
<evidence type="ECO:0000256" key="5">
    <source>
        <dbReference type="ARBA" id="ARBA00022692"/>
    </source>
</evidence>
<feature type="transmembrane region" description="Helical" evidence="8">
    <location>
        <begin position="6"/>
        <end position="23"/>
    </location>
</feature>
<dbReference type="InterPro" id="IPR038770">
    <property type="entry name" value="Na+/solute_symporter_sf"/>
</dbReference>
<evidence type="ECO:0000256" key="8">
    <source>
        <dbReference type="SAM" id="Phobius"/>
    </source>
</evidence>
<dbReference type="Gene3D" id="1.20.1530.20">
    <property type="match status" value="1"/>
</dbReference>
<comment type="subcellular location">
    <subcellularLocation>
        <location evidence="1">Cell membrane</location>
        <topology evidence="1">Multi-pass membrane protein</topology>
    </subcellularLocation>
</comment>
<keyword evidence="7 8" id="KW-0472">Membrane</keyword>
<evidence type="ECO:0000256" key="6">
    <source>
        <dbReference type="ARBA" id="ARBA00022989"/>
    </source>
</evidence>
<proteinExistence type="inferred from homology"/>
<keyword evidence="10" id="KW-1185">Reference proteome</keyword>
<dbReference type="EMBL" id="CP035807">
    <property type="protein sequence ID" value="QEN05487.1"/>
    <property type="molecule type" value="Genomic_DNA"/>
</dbReference>
<organism evidence="9 10">
    <name type="scientific">Thiospirochaeta perfilievii</name>
    <dbReference type="NCBI Taxonomy" id="252967"/>
    <lineage>
        <taxon>Bacteria</taxon>
        <taxon>Pseudomonadati</taxon>
        <taxon>Spirochaetota</taxon>
        <taxon>Spirochaetia</taxon>
        <taxon>Spirochaetales</taxon>
        <taxon>Spirochaetaceae</taxon>
        <taxon>Thiospirochaeta</taxon>
    </lineage>
</organism>
<evidence type="ECO:0008006" key="11">
    <source>
        <dbReference type="Google" id="ProtNLM"/>
    </source>
</evidence>
<sequence>MINTLAVLFIPIILGYILVHLNYLDSSINSNLKMFVVRVAVPCRIFISMLNLKLETVKEIIPLSLSFILLTTLLILLSYILIRVKDKKLKAAYIIAIAFGNYGYMGWAVLDGAMGQAGLARGMFFTTLWWPIIYLGTFIISKVLKIDGKLDVKNYRLNMIIPSTVLLLGILFNYFNITIYGPLLKTFVSLGDMTVTLILFSVGLGISFGDSYKNLKLSILPVVLRPILGIIVAYFVIKILGISDPISRNSILLESTMPVAVMTVVLGDMIGLDEKLTSSIMILSTILSLFTIPLTLLII</sequence>
<feature type="transmembrane region" description="Helical" evidence="8">
    <location>
        <begin position="91"/>
        <end position="110"/>
    </location>
</feature>
<dbReference type="PANTHER" id="PTHR36838:SF3">
    <property type="entry name" value="TRANSPORTER AUXIN EFFLUX CARRIER EC FAMILY"/>
    <property type="match status" value="1"/>
</dbReference>
<evidence type="ECO:0000313" key="9">
    <source>
        <dbReference type="EMBL" id="QEN05487.1"/>
    </source>
</evidence>
<name>A0A5C1QDN1_9SPIO</name>
<dbReference type="Pfam" id="PF03547">
    <property type="entry name" value="Mem_trans"/>
    <property type="match status" value="2"/>
</dbReference>
<keyword evidence="3" id="KW-0813">Transport</keyword>
<dbReference type="InterPro" id="IPR004776">
    <property type="entry name" value="Mem_transp_PIN-like"/>
</dbReference>
<evidence type="ECO:0000256" key="2">
    <source>
        <dbReference type="ARBA" id="ARBA00010145"/>
    </source>
</evidence>
<evidence type="ECO:0000256" key="3">
    <source>
        <dbReference type="ARBA" id="ARBA00022448"/>
    </source>
</evidence>